<evidence type="ECO:0000313" key="12">
    <source>
        <dbReference type="Proteomes" id="UP000003675"/>
    </source>
</evidence>
<accession>C8P7N6</accession>
<protein>
    <recommendedName>
        <fullName evidence="8">Cell division protein DivIB</fullName>
    </recommendedName>
</protein>
<dbReference type="STRING" id="525309.HMPREF0494_1330"/>
<dbReference type="InterPro" id="IPR050487">
    <property type="entry name" value="FtsQ_DivIB"/>
</dbReference>
<evidence type="ECO:0000256" key="2">
    <source>
        <dbReference type="ARBA" id="ARBA00022475"/>
    </source>
</evidence>
<dbReference type="EMBL" id="AZDK01000003">
    <property type="protein sequence ID" value="KRK60521.1"/>
    <property type="molecule type" value="Genomic_DNA"/>
</dbReference>
<dbReference type="InterPro" id="IPR013685">
    <property type="entry name" value="POTRA_FtsQ_type"/>
</dbReference>
<evidence type="ECO:0000256" key="6">
    <source>
        <dbReference type="ARBA" id="ARBA00023136"/>
    </source>
</evidence>
<dbReference type="Pfam" id="PF08478">
    <property type="entry name" value="POTRA_1"/>
    <property type="match status" value="1"/>
</dbReference>
<comment type="similarity">
    <text evidence="8">Belongs to the FtsQ/DivIB family. DivIB subfamily.</text>
</comment>
<dbReference type="Gene3D" id="3.40.50.10960">
    <property type="match status" value="1"/>
</dbReference>
<keyword evidence="4 8" id="KW-0812">Transmembrane</keyword>
<feature type="domain" description="POTRA" evidence="9">
    <location>
        <begin position="59"/>
        <end position="130"/>
    </location>
</feature>
<keyword evidence="3 8" id="KW-0132">Cell division</keyword>
<reference evidence="11 13" key="2">
    <citation type="journal article" date="2015" name="Genome Announc.">
        <title>Expanding the biotechnology potential of lactobacilli through comparative genomics of 213 strains and associated genera.</title>
        <authorList>
            <person name="Sun Z."/>
            <person name="Harris H.M."/>
            <person name="McCann A."/>
            <person name="Guo C."/>
            <person name="Argimon S."/>
            <person name="Zhang W."/>
            <person name="Yang X."/>
            <person name="Jeffery I.B."/>
            <person name="Cooney J.C."/>
            <person name="Kagawa T.F."/>
            <person name="Liu W."/>
            <person name="Song Y."/>
            <person name="Salvetti E."/>
            <person name="Wrobel A."/>
            <person name="Rasinkangas P."/>
            <person name="Parkhill J."/>
            <person name="Rea M.C."/>
            <person name="O'Sullivan O."/>
            <person name="Ritari J."/>
            <person name="Douillard F.P."/>
            <person name="Paul Ross R."/>
            <person name="Yang R."/>
            <person name="Briner A.E."/>
            <person name="Felis G.E."/>
            <person name="de Vos W.M."/>
            <person name="Barrangou R."/>
            <person name="Klaenhammer T.R."/>
            <person name="Caufield P.W."/>
            <person name="Cui Y."/>
            <person name="Zhang H."/>
            <person name="O'Toole P.W."/>
        </authorList>
    </citation>
    <scope>NUCLEOTIDE SEQUENCE [LARGE SCALE GENOMIC DNA]</scope>
    <source>
        <strain evidence="11 13">DSM 16041</strain>
    </source>
</reference>
<dbReference type="PANTHER" id="PTHR37820:SF1">
    <property type="entry name" value="CELL DIVISION PROTEIN FTSQ"/>
    <property type="match status" value="1"/>
</dbReference>
<dbReference type="HAMAP" id="MF_00912">
    <property type="entry name" value="DivIB"/>
    <property type="match status" value="1"/>
</dbReference>
<comment type="caution">
    <text evidence="10">The sequence shown here is derived from an EMBL/GenBank/DDBJ whole genome shotgun (WGS) entry which is preliminary data.</text>
</comment>
<keyword evidence="5 8" id="KW-1133">Transmembrane helix</keyword>
<keyword evidence="2 8" id="KW-1003">Cell membrane</keyword>
<dbReference type="InterPro" id="IPR005548">
    <property type="entry name" value="Cell_div_FtsQ/DivIB_C"/>
</dbReference>
<keyword evidence="13" id="KW-1185">Reference proteome</keyword>
<feature type="transmembrane region" description="Helical" evidence="8">
    <location>
        <begin position="37"/>
        <end position="55"/>
    </location>
</feature>
<dbReference type="InterPro" id="IPR034746">
    <property type="entry name" value="POTRA"/>
</dbReference>
<dbReference type="GO" id="GO:0032153">
    <property type="term" value="C:cell division site"/>
    <property type="evidence" value="ECO:0007669"/>
    <property type="project" value="UniProtKB-UniRule"/>
</dbReference>
<keyword evidence="7 8" id="KW-0131">Cell cycle</keyword>
<evidence type="ECO:0000259" key="9">
    <source>
        <dbReference type="PROSITE" id="PS51779"/>
    </source>
</evidence>
<dbReference type="eggNOG" id="COG1589">
    <property type="taxonomic scope" value="Bacteria"/>
</dbReference>
<dbReference type="GO" id="GO:0005886">
    <property type="term" value="C:plasma membrane"/>
    <property type="evidence" value="ECO:0007669"/>
    <property type="project" value="UniProtKB-SubCell"/>
</dbReference>
<dbReference type="PROSITE" id="PS51779">
    <property type="entry name" value="POTRA"/>
    <property type="match status" value="1"/>
</dbReference>
<evidence type="ECO:0000313" key="10">
    <source>
        <dbReference type="EMBL" id="EEW53395.1"/>
    </source>
</evidence>
<evidence type="ECO:0000256" key="5">
    <source>
        <dbReference type="ARBA" id="ARBA00022989"/>
    </source>
</evidence>
<gene>
    <name evidence="10" type="primary">ftsQ</name>
    <name evidence="8" type="synonym">divIB</name>
    <name evidence="11" type="ORF">FC31_GL001134</name>
    <name evidence="10" type="ORF">HMPREF0494_1330</name>
</gene>
<evidence type="ECO:0000256" key="8">
    <source>
        <dbReference type="HAMAP-Rule" id="MF_00912"/>
    </source>
</evidence>
<dbReference type="Proteomes" id="UP000051883">
    <property type="component" value="Unassembled WGS sequence"/>
</dbReference>
<keyword evidence="6 8" id="KW-0472">Membrane</keyword>
<dbReference type="InterPro" id="IPR026580">
    <property type="entry name" value="DivIB"/>
</dbReference>
<reference evidence="10 12" key="1">
    <citation type="submission" date="2009-09" db="EMBL/GenBank/DDBJ databases">
        <authorList>
            <person name="Qin X."/>
            <person name="Bachman B."/>
            <person name="Battles P."/>
            <person name="Bell A."/>
            <person name="Bess C."/>
            <person name="Bickham C."/>
            <person name="Chaboub L."/>
            <person name="Chen D."/>
            <person name="Coyle M."/>
            <person name="Deiros D.R."/>
            <person name="Dinh H."/>
            <person name="Forbes L."/>
            <person name="Fowler G."/>
            <person name="Francisco L."/>
            <person name="Fu Q."/>
            <person name="Gubbala S."/>
            <person name="Hale W."/>
            <person name="Han Y."/>
            <person name="Hemphill L."/>
            <person name="Highlander S.K."/>
            <person name="Hirani K."/>
            <person name="Hogues M."/>
            <person name="Jackson L."/>
            <person name="Jakkamsetti A."/>
            <person name="Javaid M."/>
            <person name="Jiang H."/>
            <person name="Korchina V."/>
            <person name="Kovar C."/>
            <person name="Lara F."/>
            <person name="Lee S."/>
            <person name="Mata R."/>
            <person name="Mathew T."/>
            <person name="Moen C."/>
            <person name="Morales K."/>
            <person name="Munidasa M."/>
            <person name="Nazareth L."/>
            <person name="Ngo R."/>
            <person name="Nguyen L."/>
            <person name="Okwuonu G."/>
            <person name="Ongeri F."/>
            <person name="Patil S."/>
            <person name="Petrosino J."/>
            <person name="Pham C."/>
            <person name="Pham P."/>
            <person name="Pu L.-L."/>
            <person name="Puazo M."/>
            <person name="Raj R."/>
            <person name="Reid J."/>
            <person name="Rouhana J."/>
            <person name="Saada N."/>
            <person name="Shang Y."/>
            <person name="Simmons D."/>
            <person name="Thornton R."/>
            <person name="Warren J."/>
            <person name="Weissenberger G."/>
            <person name="Zhang J."/>
            <person name="Zhang L."/>
            <person name="Zhou C."/>
            <person name="Zhu D."/>
            <person name="Muzny D."/>
            <person name="Worley K."/>
            <person name="Gibbs R."/>
        </authorList>
    </citation>
    <scope>NUCLEOTIDE SEQUENCE [LARGE SCALE GENOMIC DNA]</scope>
    <source>
        <strain evidence="10 12">DSM 16041</strain>
    </source>
</reference>
<evidence type="ECO:0000256" key="4">
    <source>
        <dbReference type="ARBA" id="ARBA00022692"/>
    </source>
</evidence>
<organism evidence="10 12">
    <name type="scientific">Limosilactobacillus antri DSM 16041</name>
    <dbReference type="NCBI Taxonomy" id="525309"/>
    <lineage>
        <taxon>Bacteria</taxon>
        <taxon>Bacillati</taxon>
        <taxon>Bacillota</taxon>
        <taxon>Bacilli</taxon>
        <taxon>Lactobacillales</taxon>
        <taxon>Lactobacillaceae</taxon>
        <taxon>Limosilactobacillus</taxon>
    </lineage>
</organism>
<evidence type="ECO:0000256" key="7">
    <source>
        <dbReference type="ARBA" id="ARBA00023306"/>
    </source>
</evidence>
<evidence type="ECO:0000313" key="13">
    <source>
        <dbReference type="Proteomes" id="UP000051883"/>
    </source>
</evidence>
<evidence type="ECO:0000313" key="11">
    <source>
        <dbReference type="EMBL" id="KRK60521.1"/>
    </source>
</evidence>
<comment type="function">
    <text evidence="8">Cell division protein that may be involved in stabilizing or promoting the assembly of the division complex.</text>
</comment>
<dbReference type="Proteomes" id="UP000003675">
    <property type="component" value="Unassembled WGS sequence"/>
</dbReference>
<dbReference type="GO" id="GO:0043093">
    <property type="term" value="P:FtsZ-dependent cytokinesis"/>
    <property type="evidence" value="ECO:0007669"/>
    <property type="project" value="UniProtKB-UniRule"/>
</dbReference>
<dbReference type="AlphaFoldDB" id="C8P7N6"/>
<proteinExistence type="inferred from homology"/>
<dbReference type="HOGENOM" id="CLU_046278_0_1_9"/>
<dbReference type="Pfam" id="PF03799">
    <property type="entry name" value="FtsQ_DivIB_C"/>
    <property type="match status" value="1"/>
</dbReference>
<comment type="subcellular location">
    <subcellularLocation>
        <location evidence="8">Cell membrane</location>
        <topology evidence="8">Single-pass type II membrane protein</topology>
    </subcellularLocation>
    <subcellularLocation>
        <location evidence="1">Membrane</location>
    </subcellularLocation>
    <text evidence="8">Localizes to the division septum.</text>
</comment>
<dbReference type="PATRIC" id="fig|525309.8.peg.1146"/>
<dbReference type="PANTHER" id="PTHR37820">
    <property type="entry name" value="CELL DIVISION PROTEIN DIVIB"/>
    <property type="match status" value="1"/>
</dbReference>
<evidence type="ECO:0000256" key="3">
    <source>
        <dbReference type="ARBA" id="ARBA00022618"/>
    </source>
</evidence>
<sequence>MEERRAKSAQPDQPQERIGHKNRGIKVYRYLTNGERVLKLILLFGGVLLLMLYVISPLSKIDRVTVRGNHDLSAAAVEQATRVQPGRYIWGVMLSQRSASRQANRRNPQVATVSYHLRGPRAVQIVVRENPVVGTVEIGQRDYNVLANGQLKAAKGDQSKIQYQDFDHHRQQLKTTAMQLGQLKPVVRNGISTVCYRPQKNAPNRLVIYMRDGNTVYANLNTVGKKLAYYPAIAATMKEPGVVDLQVGAFSYSYKSREQ</sequence>
<dbReference type="EMBL" id="ACLL01000039">
    <property type="protein sequence ID" value="EEW53395.1"/>
    <property type="molecule type" value="Genomic_DNA"/>
</dbReference>
<name>C8P7N6_9LACO</name>
<evidence type="ECO:0000256" key="1">
    <source>
        <dbReference type="ARBA" id="ARBA00004370"/>
    </source>
</evidence>